<gene>
    <name evidence="1" type="ORF">CDV31_013500</name>
</gene>
<protein>
    <submittedName>
        <fullName evidence="1">Uncharacterized protein</fullName>
    </submittedName>
</protein>
<name>A0A428T325_9HYPO</name>
<keyword evidence="2" id="KW-1185">Reference proteome</keyword>
<dbReference type="Proteomes" id="UP000288429">
    <property type="component" value="Unassembled WGS sequence"/>
</dbReference>
<comment type="caution">
    <text evidence="1">The sequence shown here is derived from an EMBL/GenBank/DDBJ whole genome shotgun (WGS) entry which is preliminary data.</text>
</comment>
<evidence type="ECO:0000313" key="1">
    <source>
        <dbReference type="EMBL" id="RSL96360.1"/>
    </source>
</evidence>
<dbReference type="EMBL" id="NIZV01000278">
    <property type="protein sequence ID" value="RSL96360.1"/>
    <property type="molecule type" value="Genomic_DNA"/>
</dbReference>
<proteinExistence type="predicted"/>
<dbReference type="AlphaFoldDB" id="A0A428T325"/>
<evidence type="ECO:0000313" key="2">
    <source>
        <dbReference type="Proteomes" id="UP000288429"/>
    </source>
</evidence>
<reference evidence="1 2" key="1">
    <citation type="submission" date="2017-06" db="EMBL/GenBank/DDBJ databases">
        <title>Cmopartive genomic analysis of Ambrosia Fusariam Clade fungi.</title>
        <authorList>
            <person name="Stajich J.E."/>
            <person name="Carrillo J."/>
            <person name="Kijimoto T."/>
            <person name="Eskalen A."/>
            <person name="O'Donnell K."/>
            <person name="Kasson M."/>
        </authorList>
    </citation>
    <scope>NUCLEOTIDE SEQUENCE [LARGE SCALE GENOMIC DNA]</scope>
    <source>
        <strain evidence="1 2">NRRL 20438</strain>
    </source>
</reference>
<organism evidence="1 2">
    <name type="scientific">Fusarium ambrosium</name>
    <dbReference type="NCBI Taxonomy" id="131363"/>
    <lineage>
        <taxon>Eukaryota</taxon>
        <taxon>Fungi</taxon>
        <taxon>Dikarya</taxon>
        <taxon>Ascomycota</taxon>
        <taxon>Pezizomycotina</taxon>
        <taxon>Sordariomycetes</taxon>
        <taxon>Hypocreomycetidae</taxon>
        <taxon>Hypocreales</taxon>
        <taxon>Nectriaceae</taxon>
        <taxon>Fusarium</taxon>
        <taxon>Fusarium solani species complex</taxon>
    </lineage>
</organism>
<sequence length="169" mass="17591">MSDEAWADFVDTLLEVVAEVAEYVAVSIASVFDAVPDDAVACLAVEASHERSVLRSDVPSDSFEADAVGGALFSVVSPLMLAEVIGDVASVPVSFESLIDVVPEVEINEVDVVFPCRLSNVAAGGSAIEEWSDLVLVPTYADVSIDAVEVAVDPSPSVVETLAGRPVDP</sequence>
<accession>A0A428T325</accession>